<dbReference type="NCBIfam" id="NF038228">
    <property type="entry name" value="IcmH_DotU_IVB"/>
    <property type="match status" value="1"/>
</dbReference>
<dbReference type="AlphaFoldDB" id="A0AB39UXT3"/>
<dbReference type="NCBIfam" id="TIGR03349">
    <property type="entry name" value="IV_VI_DotU"/>
    <property type="match status" value="1"/>
</dbReference>
<keyword evidence="1" id="KW-1133">Transmembrane helix</keyword>
<dbReference type="PANTHER" id="PTHR38033:SF1">
    <property type="entry name" value="DOTU FAMILY TYPE IV_VI SECRETION SYSTEM PROTEIN"/>
    <property type="match status" value="1"/>
</dbReference>
<protein>
    <submittedName>
        <fullName evidence="3">Type IVB secretion system protein IcmH/DotU</fullName>
    </submittedName>
</protein>
<dbReference type="KEGG" id="tcd:AAIA72_02090"/>
<reference evidence="3" key="1">
    <citation type="submission" date="2024-05" db="EMBL/GenBank/DDBJ databases">
        <title>Genome sequencing of novel strain.</title>
        <authorList>
            <person name="Ganbat D."/>
            <person name="Ganbat S."/>
            <person name="Lee S.-J."/>
        </authorList>
    </citation>
    <scope>NUCLEOTIDE SEQUENCE</scope>
    <source>
        <strain evidence="3">SMD15-11</strain>
    </source>
</reference>
<proteinExistence type="predicted"/>
<evidence type="ECO:0000313" key="3">
    <source>
        <dbReference type="EMBL" id="XDT72799.1"/>
    </source>
</evidence>
<dbReference type="PANTHER" id="PTHR38033">
    <property type="entry name" value="MEMBRANE PROTEIN-RELATED"/>
    <property type="match status" value="1"/>
</dbReference>
<organism evidence="3">
    <name type="scientific">Thermohahella caldifontis</name>
    <dbReference type="NCBI Taxonomy" id="3142973"/>
    <lineage>
        <taxon>Bacteria</taxon>
        <taxon>Pseudomonadati</taxon>
        <taxon>Pseudomonadota</taxon>
        <taxon>Gammaproteobacteria</taxon>
        <taxon>Oceanospirillales</taxon>
        <taxon>Hahellaceae</taxon>
        <taxon>Thermohahella</taxon>
    </lineage>
</organism>
<accession>A0AB39UXT3</accession>
<feature type="transmembrane region" description="Helical" evidence="1">
    <location>
        <begin position="240"/>
        <end position="259"/>
    </location>
</feature>
<evidence type="ECO:0000256" key="1">
    <source>
        <dbReference type="SAM" id="Phobius"/>
    </source>
</evidence>
<dbReference type="Pfam" id="PF09850">
    <property type="entry name" value="DotU"/>
    <property type="match status" value="1"/>
</dbReference>
<dbReference type="InterPro" id="IPR038522">
    <property type="entry name" value="T4/T6SS_DotU_sf"/>
</dbReference>
<dbReference type="RefSeq" id="WP_369601803.1">
    <property type="nucleotide sequence ID" value="NZ_CP154858.1"/>
</dbReference>
<dbReference type="Gene3D" id="1.25.40.590">
    <property type="entry name" value="Type IV / VI secretion system, DotU"/>
    <property type="match status" value="1"/>
</dbReference>
<dbReference type="EMBL" id="CP154858">
    <property type="protein sequence ID" value="XDT72799.1"/>
    <property type="molecule type" value="Genomic_DNA"/>
</dbReference>
<dbReference type="InterPro" id="IPR017732">
    <property type="entry name" value="T4/T6SS_DotU"/>
</dbReference>
<keyword evidence="1" id="KW-0472">Membrane</keyword>
<keyword evidence="1" id="KW-0812">Transmembrane</keyword>
<gene>
    <name evidence="3" type="primary">icmH</name>
    <name evidence="3" type="ORF">AAIA72_02090</name>
</gene>
<feature type="domain" description="Type IV / VI secretion system DotU" evidence="2">
    <location>
        <begin position="68"/>
        <end position="258"/>
    </location>
</feature>
<name>A0AB39UXT3_9GAMM</name>
<sequence length="287" mass="32322">MDERTVFLPDIVADDRTEFARDDQGWAHPSGYGEPDFTGESGPSMGMWLNKPFVHVENHDRALGRNVLADAAQPLFNHLQILLEGGALKQPRATLKDDIELFERAVHECGIEWPRIRLARYVLCTFADEVLGVQGLTRSGEETLLFHFHQETWGGEGVFWALRRCCEQAVDHWMEIELIYFCLTMGFQGQFRREKNGLQQVERLRTMLWGVLQRLGRVAAPNPLAQIPPMAPVRVSRSQVLLPVLFMVILVLSAGVVFVSRTDTESEVNALAARLSALNQTLGEAAK</sequence>
<evidence type="ECO:0000259" key="2">
    <source>
        <dbReference type="Pfam" id="PF09850"/>
    </source>
</evidence>